<sequence>MSTTESAEPGQEPITVVRSEERLDVRTVYTPTERLHIRKVIVTEERTVTVTLRREELVLEREPLGASLDGGELGSSEESPEPVTFVLHAEEPVLTTRVVPVERVHVAIDRIVAMQSMTETVRKERVDIRTEPQILDDNAE</sequence>
<proteinExistence type="predicted"/>
<name>A0AAD1AC44_9MICO</name>
<evidence type="ECO:0000259" key="1">
    <source>
        <dbReference type="Pfam" id="PF09557"/>
    </source>
</evidence>
<accession>A0AAD1AC44</accession>
<dbReference type="InterPro" id="IPR019060">
    <property type="entry name" value="DUF2382"/>
</dbReference>
<dbReference type="PANTHER" id="PTHR38463">
    <property type="entry name" value="STRESS RESPONSE PROTEIN YSNF"/>
    <property type="match status" value="1"/>
</dbReference>
<dbReference type="InterPro" id="IPR052967">
    <property type="entry name" value="Stress_Response_Assoc"/>
</dbReference>
<dbReference type="PANTHER" id="PTHR38463:SF1">
    <property type="entry name" value="STRESS RESPONSE PROTEIN YSNF"/>
    <property type="match status" value="1"/>
</dbReference>
<evidence type="ECO:0000313" key="2">
    <source>
        <dbReference type="EMBL" id="AZZ55517.1"/>
    </source>
</evidence>
<evidence type="ECO:0000313" key="3">
    <source>
        <dbReference type="Proteomes" id="UP000283946"/>
    </source>
</evidence>
<feature type="domain" description="DUF2382" evidence="1">
    <location>
        <begin position="18"/>
        <end position="128"/>
    </location>
</feature>
<dbReference type="RefSeq" id="WP_104264480.1">
    <property type="nucleotide sequence ID" value="NZ_CP028130.1"/>
</dbReference>
<dbReference type="AlphaFoldDB" id="A0AAD1AC44"/>
<reference evidence="2 3" key="1">
    <citation type="submission" date="2018-03" db="EMBL/GenBank/DDBJ databases">
        <title>Bacteriophage NCPPB3778 and a type I-E CRISPR drive the evolution of the US Biological Select Agent, Rathayibacter toxicus.</title>
        <authorList>
            <person name="Davis E.W.II."/>
            <person name="Tabima J.F."/>
            <person name="Weisberg A.J."/>
            <person name="Dantas Lopes L."/>
            <person name="Wiseman M.S."/>
            <person name="Wiseman M.S."/>
            <person name="Pupko T."/>
            <person name="Belcher M.S."/>
            <person name="Sechler A.J."/>
            <person name="Tancos M.A."/>
            <person name="Schroeder B.K."/>
            <person name="Murray T.D."/>
            <person name="Luster D.G."/>
            <person name="Schneider W.L."/>
            <person name="Rogers E."/>
            <person name="Andreote F.D."/>
            <person name="Grunwald N.J."/>
            <person name="Putnam M.L."/>
            <person name="Chang J.H."/>
        </authorList>
    </citation>
    <scope>NUCLEOTIDE SEQUENCE [LARGE SCALE GENOMIC DNA]</scope>
    <source>
        <strain evidence="2 3">NCCPB 2253</strain>
    </source>
</reference>
<dbReference type="EMBL" id="CP028130">
    <property type="protein sequence ID" value="AZZ55517.1"/>
    <property type="molecule type" value="Genomic_DNA"/>
</dbReference>
<dbReference type="Pfam" id="PF09557">
    <property type="entry name" value="DUF2382"/>
    <property type="match status" value="1"/>
</dbReference>
<protein>
    <submittedName>
        <fullName evidence="2">DUF2382 domain-containing protein</fullName>
    </submittedName>
</protein>
<dbReference type="KEGG" id="ria:C7V51_06195"/>
<dbReference type="Proteomes" id="UP000283946">
    <property type="component" value="Chromosome"/>
</dbReference>
<organism evidence="2 3">
    <name type="scientific">Rathayibacter iranicus</name>
    <dbReference type="NCBI Taxonomy" id="59737"/>
    <lineage>
        <taxon>Bacteria</taxon>
        <taxon>Bacillati</taxon>
        <taxon>Actinomycetota</taxon>
        <taxon>Actinomycetes</taxon>
        <taxon>Micrococcales</taxon>
        <taxon>Microbacteriaceae</taxon>
        <taxon>Rathayibacter</taxon>
    </lineage>
</organism>
<gene>
    <name evidence="2" type="ORF">C7V51_06195</name>
</gene>